<reference evidence="1" key="1">
    <citation type="submission" date="2023-03" db="EMBL/GenBank/DDBJ databases">
        <title>Complete genome of Cladonia borealis.</title>
        <authorList>
            <person name="Park H."/>
        </authorList>
    </citation>
    <scope>NUCLEOTIDE SEQUENCE</scope>
    <source>
        <strain evidence="1">ANT050790</strain>
    </source>
</reference>
<dbReference type="Proteomes" id="UP001166286">
    <property type="component" value="Unassembled WGS sequence"/>
</dbReference>
<gene>
    <name evidence="1" type="ORF">JMJ35_005516</name>
</gene>
<organism evidence="1 2">
    <name type="scientific">Cladonia borealis</name>
    <dbReference type="NCBI Taxonomy" id="184061"/>
    <lineage>
        <taxon>Eukaryota</taxon>
        <taxon>Fungi</taxon>
        <taxon>Dikarya</taxon>
        <taxon>Ascomycota</taxon>
        <taxon>Pezizomycotina</taxon>
        <taxon>Lecanoromycetes</taxon>
        <taxon>OSLEUM clade</taxon>
        <taxon>Lecanoromycetidae</taxon>
        <taxon>Lecanorales</taxon>
        <taxon>Lecanorineae</taxon>
        <taxon>Cladoniaceae</taxon>
        <taxon>Cladonia</taxon>
    </lineage>
</organism>
<accession>A0AA39R039</accession>
<proteinExistence type="predicted"/>
<name>A0AA39R039_9LECA</name>
<protein>
    <submittedName>
        <fullName evidence="1">Uncharacterized protein</fullName>
    </submittedName>
</protein>
<evidence type="ECO:0000313" key="2">
    <source>
        <dbReference type="Proteomes" id="UP001166286"/>
    </source>
</evidence>
<keyword evidence="2" id="KW-1185">Reference proteome</keyword>
<dbReference type="EMBL" id="JAFEKC020000011">
    <property type="protein sequence ID" value="KAK0512388.1"/>
    <property type="molecule type" value="Genomic_DNA"/>
</dbReference>
<comment type="caution">
    <text evidence="1">The sequence shown here is derived from an EMBL/GenBank/DDBJ whole genome shotgun (WGS) entry which is preliminary data.</text>
</comment>
<evidence type="ECO:0000313" key="1">
    <source>
        <dbReference type="EMBL" id="KAK0512388.1"/>
    </source>
</evidence>
<sequence length="312" mass="34297">MAEPTKTVGEYERGTETLELDLKPIAAGQVGELHGQAPSKPVETYLAISPPRSLFHFQVRSGIELHGRYNGKPATFLTFNVNFKPQTQARPIKWASIVATFKQKEEDPNTKPPNIEAFALGDPTVMVNCSEESDTVRKSFGGNIGVEYVGNAGGNAAREHEIGKDLQFATTLSGYTSPSDIAGDSADSVHWLLDGNSSQDRGVRSGVPPDLTLGAIITRANDLAFIGSVEVTIKPDWKGVLAQWLNAFASWEKWGGRGRYKIYKPQEAVEGRVPEGLELDKMEKLTENDSKLLKSLVRIQMPEKYKYEVSTE</sequence>
<dbReference type="AlphaFoldDB" id="A0AA39R039"/>